<dbReference type="EMBL" id="JACXVP010000009">
    <property type="protein sequence ID" value="KAG5588828.1"/>
    <property type="molecule type" value="Genomic_DNA"/>
</dbReference>
<dbReference type="InterPro" id="IPR040256">
    <property type="entry name" value="At4g02000-like"/>
</dbReference>
<comment type="caution">
    <text evidence="1">The sequence shown here is derived from an EMBL/GenBank/DDBJ whole genome shotgun (WGS) entry which is preliminary data.</text>
</comment>
<evidence type="ECO:0000313" key="2">
    <source>
        <dbReference type="Proteomes" id="UP000824120"/>
    </source>
</evidence>
<dbReference type="Proteomes" id="UP000824120">
    <property type="component" value="Chromosome 9"/>
</dbReference>
<proteinExistence type="predicted"/>
<keyword evidence="2" id="KW-1185">Reference proteome</keyword>
<dbReference type="PANTHER" id="PTHR31286">
    <property type="entry name" value="GLYCINE-RICH CELL WALL STRUCTURAL PROTEIN 1.8-LIKE"/>
    <property type="match status" value="1"/>
</dbReference>
<dbReference type="PANTHER" id="PTHR31286:SF165">
    <property type="entry name" value="DUF4283 DOMAIN-CONTAINING PROTEIN"/>
    <property type="match status" value="1"/>
</dbReference>
<sequence length="267" mass="30170">MEEYLLRVQIPSSGAITLPRKSKPFRVKAWHADLDFSLEELHTVPIWIKLPGLDFKYWSPKGLSKLGSLIGKPLMVDQNTERKIGLNFARLMVEGGLNIKGCENWNEASVAPANSSWYWRKLNSLKTKMQHWYTQGQLNLTANGEYSITSGYLALLDHREKLKRLLTKERLIQVATTECCLCQEAVLETNKHLFVECEYVTRKEALEEVQEGSDSSSSVGGAMVWKASNWKHFKGTSIQHADIVGILHVRLKQPSPSYGMKGGAHTL</sequence>
<dbReference type="AlphaFoldDB" id="A0A9J5XNA5"/>
<accession>A0A9J5XNA5</accession>
<protein>
    <recommendedName>
        <fullName evidence="3">DUF4283 domain-containing protein</fullName>
    </recommendedName>
</protein>
<evidence type="ECO:0000313" key="1">
    <source>
        <dbReference type="EMBL" id="KAG5588828.1"/>
    </source>
</evidence>
<reference evidence="1 2" key="1">
    <citation type="submission" date="2020-09" db="EMBL/GenBank/DDBJ databases">
        <title>De no assembly of potato wild relative species, Solanum commersonii.</title>
        <authorList>
            <person name="Cho K."/>
        </authorList>
    </citation>
    <scope>NUCLEOTIDE SEQUENCE [LARGE SCALE GENOMIC DNA]</scope>
    <source>
        <strain evidence="1">LZ3.2</strain>
        <tissue evidence="1">Leaf</tissue>
    </source>
</reference>
<organism evidence="1 2">
    <name type="scientific">Solanum commersonii</name>
    <name type="common">Commerson's wild potato</name>
    <name type="synonym">Commerson's nightshade</name>
    <dbReference type="NCBI Taxonomy" id="4109"/>
    <lineage>
        <taxon>Eukaryota</taxon>
        <taxon>Viridiplantae</taxon>
        <taxon>Streptophyta</taxon>
        <taxon>Embryophyta</taxon>
        <taxon>Tracheophyta</taxon>
        <taxon>Spermatophyta</taxon>
        <taxon>Magnoliopsida</taxon>
        <taxon>eudicotyledons</taxon>
        <taxon>Gunneridae</taxon>
        <taxon>Pentapetalae</taxon>
        <taxon>asterids</taxon>
        <taxon>lamiids</taxon>
        <taxon>Solanales</taxon>
        <taxon>Solanaceae</taxon>
        <taxon>Solanoideae</taxon>
        <taxon>Solaneae</taxon>
        <taxon>Solanum</taxon>
    </lineage>
</organism>
<gene>
    <name evidence="1" type="ORF">H5410_049262</name>
</gene>
<name>A0A9J5XNA5_SOLCO</name>
<evidence type="ECO:0008006" key="3">
    <source>
        <dbReference type="Google" id="ProtNLM"/>
    </source>
</evidence>